<protein>
    <recommendedName>
        <fullName evidence="3">SprT-like domain-containing protein</fullName>
    </recommendedName>
</protein>
<accession>A0ABR2Y1Y0</accession>
<evidence type="ECO:0008006" key="3">
    <source>
        <dbReference type="Google" id="ProtNLM"/>
    </source>
</evidence>
<name>A0ABR2Y1Y0_9PEZI</name>
<evidence type="ECO:0000313" key="1">
    <source>
        <dbReference type="EMBL" id="KAK9779901.1"/>
    </source>
</evidence>
<dbReference type="Proteomes" id="UP001465668">
    <property type="component" value="Unassembled WGS sequence"/>
</dbReference>
<comment type="caution">
    <text evidence="1">The sequence shown here is derived from an EMBL/GenBank/DDBJ whole genome shotgun (WGS) entry which is preliminary data.</text>
</comment>
<sequence length="231" mass="26320">MNIDPSAHDPDELVSLVVANIASSQGPHQFRKRLKQDFIDLCVRRSQYPVAVFVQRAFIILDWYFFLHALSGHKVRPSVEHHCPYSGFMAAMVGAYMHDKRIVVYTHFSCGKRARTHDQVMCTLVHEMAHAYLSIFSSPSQYRQKVGVNFDHGVPWNALHHTIVNTISQWYPGFGEITDKHGGSYYVSISERLEYPLAEAFSLDEEEDKGSVLDVTVDREQAHRLPIASSD</sequence>
<evidence type="ECO:0000313" key="2">
    <source>
        <dbReference type="Proteomes" id="UP001465668"/>
    </source>
</evidence>
<keyword evidence="2" id="KW-1185">Reference proteome</keyword>
<reference evidence="1 2" key="1">
    <citation type="submission" date="2024-02" db="EMBL/GenBank/DDBJ databases">
        <title>First draft genome assembly of two strains of Seiridium cardinale.</title>
        <authorList>
            <person name="Emiliani G."/>
            <person name="Scali E."/>
        </authorList>
    </citation>
    <scope>NUCLEOTIDE SEQUENCE [LARGE SCALE GENOMIC DNA]</scope>
    <source>
        <strain evidence="1 2">BM-138-000479</strain>
    </source>
</reference>
<proteinExistence type="predicted"/>
<organism evidence="1 2">
    <name type="scientific">Seiridium cardinale</name>
    <dbReference type="NCBI Taxonomy" id="138064"/>
    <lineage>
        <taxon>Eukaryota</taxon>
        <taxon>Fungi</taxon>
        <taxon>Dikarya</taxon>
        <taxon>Ascomycota</taxon>
        <taxon>Pezizomycotina</taxon>
        <taxon>Sordariomycetes</taxon>
        <taxon>Xylariomycetidae</taxon>
        <taxon>Amphisphaeriales</taxon>
        <taxon>Sporocadaceae</taxon>
        <taxon>Seiridium</taxon>
    </lineage>
</organism>
<dbReference type="EMBL" id="JARVKM010000008">
    <property type="protein sequence ID" value="KAK9779901.1"/>
    <property type="molecule type" value="Genomic_DNA"/>
</dbReference>
<gene>
    <name evidence="1" type="ORF">SCAR479_03025</name>
</gene>